<comment type="caution">
    <text evidence="2">The sequence shown here is derived from an EMBL/GenBank/DDBJ whole genome shotgun (WGS) entry which is preliminary data.</text>
</comment>
<dbReference type="OrthoDB" id="9401021at2759"/>
<dbReference type="Proteomes" id="UP000269221">
    <property type="component" value="Unassembled WGS sequence"/>
</dbReference>
<evidence type="ECO:0000313" key="3">
    <source>
        <dbReference type="Proteomes" id="UP000269221"/>
    </source>
</evidence>
<evidence type="ECO:0000313" key="2">
    <source>
        <dbReference type="EMBL" id="RMB98681.1"/>
    </source>
</evidence>
<feature type="region of interest" description="Disordered" evidence="1">
    <location>
        <begin position="31"/>
        <end position="72"/>
    </location>
</feature>
<accession>A0A3M0JC52</accession>
<feature type="region of interest" description="Disordered" evidence="1">
    <location>
        <begin position="113"/>
        <end position="143"/>
    </location>
</feature>
<gene>
    <name evidence="2" type="ORF">DUI87_24899</name>
</gene>
<organism evidence="2 3">
    <name type="scientific">Hirundo rustica rustica</name>
    <dbReference type="NCBI Taxonomy" id="333673"/>
    <lineage>
        <taxon>Eukaryota</taxon>
        <taxon>Metazoa</taxon>
        <taxon>Chordata</taxon>
        <taxon>Craniata</taxon>
        <taxon>Vertebrata</taxon>
        <taxon>Euteleostomi</taxon>
        <taxon>Archelosauria</taxon>
        <taxon>Archosauria</taxon>
        <taxon>Dinosauria</taxon>
        <taxon>Saurischia</taxon>
        <taxon>Theropoda</taxon>
        <taxon>Coelurosauria</taxon>
        <taxon>Aves</taxon>
        <taxon>Neognathae</taxon>
        <taxon>Neoaves</taxon>
        <taxon>Telluraves</taxon>
        <taxon>Australaves</taxon>
        <taxon>Passeriformes</taxon>
        <taxon>Sylvioidea</taxon>
        <taxon>Hirundinidae</taxon>
        <taxon>Hirundo</taxon>
    </lineage>
</organism>
<dbReference type="AlphaFoldDB" id="A0A3M0JC52"/>
<proteinExistence type="predicted"/>
<sequence length="143" mass="15213">MPASCKMDTLLAKAEPIGEGGSATQITYLRSRGKAAQKQQRLERVGKNSPADPKVSAEGGGEGAPGTEIPLQPLVQTTLRQHTEVQSGADIHLQALKDSVLEQLKAHRRSLCPCGKPPLEQDQVPDRTCGPMERASLPGADLL</sequence>
<name>A0A3M0JC52_HIRRU</name>
<reference evidence="2 3" key="1">
    <citation type="submission" date="2018-07" db="EMBL/GenBank/DDBJ databases">
        <title>A high quality draft genome assembly of the barn swallow (H. rustica rustica).</title>
        <authorList>
            <person name="Formenti G."/>
            <person name="Chiara M."/>
            <person name="Poveda L."/>
            <person name="Francoijs K.-J."/>
            <person name="Bonisoli-Alquati A."/>
            <person name="Canova L."/>
            <person name="Gianfranceschi L."/>
            <person name="Horner D.S."/>
            <person name="Saino N."/>
        </authorList>
    </citation>
    <scope>NUCLEOTIDE SEQUENCE [LARGE SCALE GENOMIC DNA]</scope>
    <source>
        <strain evidence="2">Chelidonia</strain>
        <tissue evidence="2">Blood</tissue>
    </source>
</reference>
<protein>
    <submittedName>
        <fullName evidence="2">Uncharacterized protein</fullName>
    </submittedName>
</protein>
<keyword evidence="3" id="KW-1185">Reference proteome</keyword>
<evidence type="ECO:0000256" key="1">
    <source>
        <dbReference type="SAM" id="MobiDB-lite"/>
    </source>
</evidence>
<dbReference type="EMBL" id="QRBI01000152">
    <property type="protein sequence ID" value="RMB98681.1"/>
    <property type="molecule type" value="Genomic_DNA"/>
</dbReference>